<comment type="caution">
    <text evidence="1">The sequence shown here is derived from an EMBL/GenBank/DDBJ whole genome shotgun (WGS) entry which is preliminary data.</text>
</comment>
<organism evidence="1 2">
    <name type="scientific">Halteria grandinella</name>
    <dbReference type="NCBI Taxonomy" id="5974"/>
    <lineage>
        <taxon>Eukaryota</taxon>
        <taxon>Sar</taxon>
        <taxon>Alveolata</taxon>
        <taxon>Ciliophora</taxon>
        <taxon>Intramacronucleata</taxon>
        <taxon>Spirotrichea</taxon>
        <taxon>Stichotrichia</taxon>
        <taxon>Sporadotrichida</taxon>
        <taxon>Halteriidae</taxon>
        <taxon>Halteria</taxon>
    </lineage>
</organism>
<evidence type="ECO:0000313" key="1">
    <source>
        <dbReference type="EMBL" id="TNV87359.1"/>
    </source>
</evidence>
<dbReference type="EMBL" id="RRYP01000482">
    <property type="protein sequence ID" value="TNV87359.1"/>
    <property type="molecule type" value="Genomic_DNA"/>
</dbReference>
<keyword evidence="2" id="KW-1185">Reference proteome</keyword>
<dbReference type="AlphaFoldDB" id="A0A8J8P7H9"/>
<protein>
    <submittedName>
        <fullName evidence="1">Uncharacterized protein</fullName>
    </submittedName>
</protein>
<dbReference type="Proteomes" id="UP000785679">
    <property type="component" value="Unassembled WGS sequence"/>
</dbReference>
<gene>
    <name evidence="1" type="ORF">FGO68_gene6025</name>
</gene>
<accession>A0A8J8P7H9</accession>
<reference evidence="1" key="1">
    <citation type="submission" date="2019-06" db="EMBL/GenBank/DDBJ databases">
        <authorList>
            <person name="Zheng W."/>
        </authorList>
    </citation>
    <scope>NUCLEOTIDE SEQUENCE</scope>
    <source>
        <strain evidence="1">QDHG01</strain>
    </source>
</reference>
<evidence type="ECO:0000313" key="2">
    <source>
        <dbReference type="Proteomes" id="UP000785679"/>
    </source>
</evidence>
<proteinExistence type="predicted"/>
<sequence>MSYEGTTLDPLFCLLRKKFGEVQIIVNANCRQDQKFQNKDMIFSHRIQQLKLDTQCPINLRREHLKNVENLIIQIQNPPYRLDFMDDITESGSAKIVFICGQMDNWGSIYDNYKTKIKLAQCYLVIDQQKFCPKIDNLPETELYQSELSVLKNFQEAIIQGRMRIKGLKKLFQICQQLTKCVTMQHLEIDQIDVDQMDLALIFSTFRFEILMIRANQMHKIRDCQNFIQAKQISIKLGFNDELSLPETSIISKKIYIDSVRSDLNFVTQFLGKINNISVVTHLSLALRDQEKMCIEKLKILMNQFFRFQNLKMLSVPLLNGDDGFTIFLAAQIVERFNKLTSLRVCYCPIDQNDKFSLKIPDAVIQNLLCIAIKNLLQLRKLTFFNFNPPCDVQTIKNYAYARLKPLKIIVIDKVSSRR</sequence>
<name>A0A8J8P7H9_HALGN</name>